<evidence type="ECO:0000313" key="2">
    <source>
        <dbReference type="EMBL" id="KAF1945128.1"/>
    </source>
</evidence>
<feature type="compositionally biased region" description="Basic and acidic residues" evidence="1">
    <location>
        <begin position="68"/>
        <end position="101"/>
    </location>
</feature>
<feature type="compositionally biased region" description="Basic residues" evidence="1">
    <location>
        <begin position="232"/>
        <end position="242"/>
    </location>
</feature>
<dbReference type="EMBL" id="ML976012">
    <property type="protein sequence ID" value="KAF1945128.1"/>
    <property type="molecule type" value="Genomic_DNA"/>
</dbReference>
<protein>
    <recommendedName>
        <fullName evidence="4">Pre-mRNA-splicing factor 38B</fullName>
    </recommendedName>
</protein>
<dbReference type="AlphaFoldDB" id="A0A6A5SZ10"/>
<feature type="compositionally biased region" description="Basic residues" evidence="1">
    <location>
        <begin position="146"/>
        <end position="164"/>
    </location>
</feature>
<feature type="compositionally biased region" description="Polar residues" evidence="1">
    <location>
        <begin position="105"/>
        <end position="116"/>
    </location>
</feature>
<evidence type="ECO:0000256" key="1">
    <source>
        <dbReference type="SAM" id="MobiDB-lite"/>
    </source>
</evidence>
<name>A0A6A5SZ10_9PLEO</name>
<organism evidence="2 3">
    <name type="scientific">Clathrospora elynae</name>
    <dbReference type="NCBI Taxonomy" id="706981"/>
    <lineage>
        <taxon>Eukaryota</taxon>
        <taxon>Fungi</taxon>
        <taxon>Dikarya</taxon>
        <taxon>Ascomycota</taxon>
        <taxon>Pezizomycotina</taxon>
        <taxon>Dothideomycetes</taxon>
        <taxon>Pleosporomycetidae</taxon>
        <taxon>Pleosporales</taxon>
        <taxon>Diademaceae</taxon>
        <taxon>Clathrospora</taxon>
    </lineage>
</organism>
<sequence>MTGDIDDDEYVAGLLKQDAKNVTKKYELVGIDAFNPRRMKSGAPKPNTSFLRHIIRQTDSHNATLLAKEAEESSARLKIMDRERTREKRREEDMKQRKAEGRLTPTGSNERTQQTHSTRERDHSRDMNERDTRRRQRDQDDSRGVTSHRHRDRSRDAQRRKRRHVSEEEDRSRRKRRRSTSPRDRVRGRKESDTKGSGRANRRDHNGDGHRRRRSYSRSASPLRSPSPRSDRHTKRRKHRDRSHSPRLASRSPRRERVPSDSYRKSQRSKRRAGAPASDSDPLEAIVGPLPPLPLPTVRSRGRGAHKANLMGIESRFSSTYDPSIDIRADSDVEDDWGDALEVLRDRARWQQQGADRLKAAGFTDEEVKKWEKGDVMNEDDVVWTGKGQAREWDRGKVFDEAGDVELRADFGRLK</sequence>
<accession>A0A6A5SZ10</accession>
<feature type="compositionally biased region" description="Basic and acidic residues" evidence="1">
    <location>
        <begin position="117"/>
        <end position="143"/>
    </location>
</feature>
<dbReference type="PANTHER" id="PTHR40132">
    <property type="entry name" value="PRE-MRNA-SPLICING FACTOR 38B"/>
    <property type="match status" value="1"/>
</dbReference>
<gene>
    <name evidence="2" type="ORF">EJ02DRAFT_370399</name>
</gene>
<keyword evidence="3" id="KW-1185">Reference proteome</keyword>
<reference evidence="2" key="1">
    <citation type="journal article" date="2020" name="Stud. Mycol.">
        <title>101 Dothideomycetes genomes: a test case for predicting lifestyles and emergence of pathogens.</title>
        <authorList>
            <person name="Haridas S."/>
            <person name="Albert R."/>
            <person name="Binder M."/>
            <person name="Bloem J."/>
            <person name="Labutti K."/>
            <person name="Salamov A."/>
            <person name="Andreopoulos B."/>
            <person name="Baker S."/>
            <person name="Barry K."/>
            <person name="Bills G."/>
            <person name="Bluhm B."/>
            <person name="Cannon C."/>
            <person name="Castanera R."/>
            <person name="Culley D."/>
            <person name="Daum C."/>
            <person name="Ezra D."/>
            <person name="Gonzalez J."/>
            <person name="Henrissat B."/>
            <person name="Kuo A."/>
            <person name="Liang C."/>
            <person name="Lipzen A."/>
            <person name="Lutzoni F."/>
            <person name="Magnuson J."/>
            <person name="Mondo S."/>
            <person name="Nolan M."/>
            <person name="Ohm R."/>
            <person name="Pangilinan J."/>
            <person name="Park H.-J."/>
            <person name="Ramirez L."/>
            <person name="Alfaro M."/>
            <person name="Sun H."/>
            <person name="Tritt A."/>
            <person name="Yoshinaga Y."/>
            <person name="Zwiers L.-H."/>
            <person name="Turgeon B."/>
            <person name="Goodwin S."/>
            <person name="Spatafora J."/>
            <person name="Crous P."/>
            <person name="Grigoriev I."/>
        </authorList>
    </citation>
    <scope>NUCLEOTIDE SEQUENCE</scope>
    <source>
        <strain evidence="2">CBS 161.51</strain>
    </source>
</reference>
<dbReference type="OrthoDB" id="2431475at2759"/>
<dbReference type="Proteomes" id="UP000800038">
    <property type="component" value="Unassembled WGS sequence"/>
</dbReference>
<feature type="compositionally biased region" description="Basic and acidic residues" evidence="1">
    <location>
        <begin position="253"/>
        <end position="264"/>
    </location>
</feature>
<dbReference type="PANTHER" id="PTHR40132:SF1">
    <property type="entry name" value="PRE-MRNA-SPLICING FACTOR 38B"/>
    <property type="match status" value="1"/>
</dbReference>
<feature type="compositionally biased region" description="Basic and acidic residues" evidence="1">
    <location>
        <begin position="181"/>
        <end position="209"/>
    </location>
</feature>
<feature type="compositionally biased region" description="Low complexity" evidence="1">
    <location>
        <begin position="217"/>
        <end position="228"/>
    </location>
</feature>
<feature type="region of interest" description="Disordered" evidence="1">
    <location>
        <begin position="67"/>
        <end position="301"/>
    </location>
</feature>
<proteinExistence type="predicted"/>
<evidence type="ECO:0008006" key="4">
    <source>
        <dbReference type="Google" id="ProtNLM"/>
    </source>
</evidence>
<evidence type="ECO:0000313" key="3">
    <source>
        <dbReference type="Proteomes" id="UP000800038"/>
    </source>
</evidence>